<dbReference type="EMBL" id="PRLB01000002">
    <property type="protein sequence ID" value="RAW55025.1"/>
    <property type="molecule type" value="Genomic_DNA"/>
</dbReference>
<dbReference type="PROSITE" id="PS51318">
    <property type="entry name" value="TAT"/>
    <property type="match status" value="1"/>
</dbReference>
<proteinExistence type="predicted"/>
<dbReference type="PROSITE" id="PS51257">
    <property type="entry name" value="PROKAR_LIPOPROTEIN"/>
    <property type="match status" value="1"/>
</dbReference>
<dbReference type="RefSeq" id="WP_158400341.1">
    <property type="nucleotide sequence ID" value="NZ_PRLB01000002.1"/>
</dbReference>
<name>A0A329U0L7_9FIRM</name>
<accession>A0A329U0L7</accession>
<organism evidence="2 3">
    <name type="scientific">Faecalibacterium prausnitzii</name>
    <dbReference type="NCBI Taxonomy" id="853"/>
    <lineage>
        <taxon>Bacteria</taxon>
        <taxon>Bacillati</taxon>
        <taxon>Bacillota</taxon>
        <taxon>Clostridia</taxon>
        <taxon>Eubacteriales</taxon>
        <taxon>Oscillospiraceae</taxon>
        <taxon>Faecalibacterium</taxon>
    </lineage>
</organism>
<feature type="signal peptide" evidence="1">
    <location>
        <begin position="1"/>
        <end position="29"/>
    </location>
</feature>
<dbReference type="AlphaFoldDB" id="A0A329U0L7"/>
<evidence type="ECO:0000313" key="2">
    <source>
        <dbReference type="EMBL" id="RAW55025.1"/>
    </source>
</evidence>
<protein>
    <submittedName>
        <fullName evidence="2">Uncharacterized protein</fullName>
    </submittedName>
</protein>
<reference evidence="2 3" key="1">
    <citation type="submission" date="2018-02" db="EMBL/GenBank/DDBJ databases">
        <title>Complete genome sequencing of Faecalibacterium prausnitzii strains isolated from the human gut.</title>
        <authorList>
            <person name="Fitzgerald B.C."/>
            <person name="Shkoporov A.N."/>
            <person name="Ross P.R."/>
            <person name="Hill C."/>
        </authorList>
    </citation>
    <scope>NUCLEOTIDE SEQUENCE [LARGE SCALE GENOMIC DNA]</scope>
    <source>
        <strain evidence="2 3">APC942/32-1</strain>
    </source>
</reference>
<evidence type="ECO:0000256" key="1">
    <source>
        <dbReference type="SAM" id="SignalP"/>
    </source>
</evidence>
<sequence length="183" mass="19961">MLSKLSNINRRKFLKLTGIVVLATSVAGALGGCSGGGGSSTPAPPSPEEEGIAQIILDSINAARKEVGLDGTVQEVDKISQLSAQRALEMMNGKKHDELSPVPQEFKDGGKGYKYGGRENWTVTGLPRDHFTKNQLTEYFRNNFQTELNTPGKTTIREDVYVGIGVQEQGDYVWYDIIFAHEG</sequence>
<feature type="chain" id="PRO_5016431088" evidence="1">
    <location>
        <begin position="30"/>
        <end position="183"/>
    </location>
</feature>
<keyword evidence="1" id="KW-0732">Signal</keyword>
<dbReference type="InterPro" id="IPR006311">
    <property type="entry name" value="TAT_signal"/>
</dbReference>
<gene>
    <name evidence="2" type="ORF">C4N26_03445</name>
</gene>
<evidence type="ECO:0000313" key="3">
    <source>
        <dbReference type="Proteomes" id="UP000251144"/>
    </source>
</evidence>
<dbReference type="Proteomes" id="UP000251144">
    <property type="component" value="Unassembled WGS sequence"/>
</dbReference>
<comment type="caution">
    <text evidence="2">The sequence shown here is derived from an EMBL/GenBank/DDBJ whole genome shotgun (WGS) entry which is preliminary data.</text>
</comment>